<dbReference type="AlphaFoldDB" id="A0A5B7HGY0"/>
<name>A0A5B7HGY0_PORTR</name>
<comment type="caution">
    <text evidence="2">The sequence shown here is derived from an EMBL/GenBank/DDBJ whole genome shotgun (WGS) entry which is preliminary data.</text>
</comment>
<dbReference type="EMBL" id="VSRR010033291">
    <property type="protein sequence ID" value="MPC71650.1"/>
    <property type="molecule type" value="Genomic_DNA"/>
</dbReference>
<feature type="compositionally biased region" description="Acidic residues" evidence="1">
    <location>
        <begin position="45"/>
        <end position="58"/>
    </location>
</feature>
<feature type="compositionally biased region" description="Basic and acidic residues" evidence="1">
    <location>
        <begin position="1"/>
        <end position="28"/>
    </location>
</feature>
<protein>
    <submittedName>
        <fullName evidence="2">Uncharacterized protein</fullName>
    </submittedName>
</protein>
<proteinExistence type="predicted"/>
<feature type="region of interest" description="Disordered" evidence="1">
    <location>
        <begin position="1"/>
        <end position="82"/>
    </location>
</feature>
<evidence type="ECO:0000313" key="2">
    <source>
        <dbReference type="EMBL" id="MPC71650.1"/>
    </source>
</evidence>
<accession>A0A5B7HGY0</accession>
<sequence length="82" mass="9268">MCGDSKESEAEEKERRSGVKRGGGREELSVAGENKIQKCKVEDATEKEEEEKEKEEECQLPPIPHNPQPQLHSHKSPEPQCN</sequence>
<evidence type="ECO:0000313" key="3">
    <source>
        <dbReference type="Proteomes" id="UP000324222"/>
    </source>
</evidence>
<keyword evidence="3" id="KW-1185">Reference proteome</keyword>
<evidence type="ECO:0000256" key="1">
    <source>
        <dbReference type="SAM" id="MobiDB-lite"/>
    </source>
</evidence>
<dbReference type="Proteomes" id="UP000324222">
    <property type="component" value="Unassembled WGS sequence"/>
</dbReference>
<reference evidence="2 3" key="1">
    <citation type="submission" date="2019-05" db="EMBL/GenBank/DDBJ databases">
        <title>Another draft genome of Portunus trituberculatus and its Hox gene families provides insights of decapod evolution.</title>
        <authorList>
            <person name="Jeong J.-H."/>
            <person name="Song I."/>
            <person name="Kim S."/>
            <person name="Choi T."/>
            <person name="Kim D."/>
            <person name="Ryu S."/>
            <person name="Kim W."/>
        </authorList>
    </citation>
    <scope>NUCLEOTIDE SEQUENCE [LARGE SCALE GENOMIC DNA]</scope>
    <source>
        <tissue evidence="2">Muscle</tissue>
    </source>
</reference>
<feature type="compositionally biased region" description="Basic and acidic residues" evidence="1">
    <location>
        <begin position="35"/>
        <end position="44"/>
    </location>
</feature>
<gene>
    <name evidence="2" type="ORF">E2C01_065935</name>
</gene>
<organism evidence="2 3">
    <name type="scientific">Portunus trituberculatus</name>
    <name type="common">Swimming crab</name>
    <name type="synonym">Neptunus trituberculatus</name>
    <dbReference type="NCBI Taxonomy" id="210409"/>
    <lineage>
        <taxon>Eukaryota</taxon>
        <taxon>Metazoa</taxon>
        <taxon>Ecdysozoa</taxon>
        <taxon>Arthropoda</taxon>
        <taxon>Crustacea</taxon>
        <taxon>Multicrustacea</taxon>
        <taxon>Malacostraca</taxon>
        <taxon>Eumalacostraca</taxon>
        <taxon>Eucarida</taxon>
        <taxon>Decapoda</taxon>
        <taxon>Pleocyemata</taxon>
        <taxon>Brachyura</taxon>
        <taxon>Eubrachyura</taxon>
        <taxon>Portunoidea</taxon>
        <taxon>Portunidae</taxon>
        <taxon>Portuninae</taxon>
        <taxon>Portunus</taxon>
    </lineage>
</organism>